<feature type="compositionally biased region" description="Polar residues" evidence="1">
    <location>
        <begin position="82"/>
        <end position="91"/>
    </location>
</feature>
<proteinExistence type="predicted"/>
<feature type="compositionally biased region" description="Polar residues" evidence="1">
    <location>
        <begin position="13"/>
        <end position="28"/>
    </location>
</feature>
<dbReference type="Proteomes" id="UP001497516">
    <property type="component" value="Chromosome 2"/>
</dbReference>
<protein>
    <submittedName>
        <fullName evidence="2">Uncharacterized protein</fullName>
    </submittedName>
</protein>
<gene>
    <name evidence="2" type="ORF">LTRI10_LOCUS12770</name>
</gene>
<evidence type="ECO:0000313" key="2">
    <source>
        <dbReference type="EMBL" id="CAL1370659.1"/>
    </source>
</evidence>
<organism evidence="2 3">
    <name type="scientific">Linum trigynum</name>
    <dbReference type="NCBI Taxonomy" id="586398"/>
    <lineage>
        <taxon>Eukaryota</taxon>
        <taxon>Viridiplantae</taxon>
        <taxon>Streptophyta</taxon>
        <taxon>Embryophyta</taxon>
        <taxon>Tracheophyta</taxon>
        <taxon>Spermatophyta</taxon>
        <taxon>Magnoliopsida</taxon>
        <taxon>eudicotyledons</taxon>
        <taxon>Gunneridae</taxon>
        <taxon>Pentapetalae</taxon>
        <taxon>rosids</taxon>
        <taxon>fabids</taxon>
        <taxon>Malpighiales</taxon>
        <taxon>Linaceae</taxon>
        <taxon>Linum</taxon>
    </lineage>
</organism>
<evidence type="ECO:0000256" key="1">
    <source>
        <dbReference type="SAM" id="MobiDB-lite"/>
    </source>
</evidence>
<keyword evidence="3" id="KW-1185">Reference proteome</keyword>
<feature type="compositionally biased region" description="Basic residues" evidence="1">
    <location>
        <begin position="1"/>
        <end position="12"/>
    </location>
</feature>
<evidence type="ECO:0000313" key="3">
    <source>
        <dbReference type="Proteomes" id="UP001497516"/>
    </source>
</evidence>
<feature type="compositionally biased region" description="Basic and acidic residues" evidence="1">
    <location>
        <begin position="43"/>
        <end position="62"/>
    </location>
</feature>
<dbReference type="EMBL" id="OZ034815">
    <property type="protein sequence ID" value="CAL1370659.1"/>
    <property type="molecule type" value="Genomic_DNA"/>
</dbReference>
<dbReference type="AlphaFoldDB" id="A0AAV2D9U2"/>
<name>A0AAV2D9U2_9ROSI</name>
<sequence length="204" mass="21909">MQVVRKSKRQTRKPTPNQAQYQGNNSRKVQGEVAVSGATKGKGKIDLGKANPDSKGKQEQKKGSGLSKLANIKGKGEEESKSSNGNNTAGQAQEWRKVGPKSSSLASTSGNNEPKVSNIKPTALVSPQLVAQSLPVVVDLNNTKIQILPVPDLILQQKENQNPNLDGSTSRKHGHKQACSLKELISKPQKGLSEFTALERKISI</sequence>
<reference evidence="2 3" key="1">
    <citation type="submission" date="2024-04" db="EMBL/GenBank/DDBJ databases">
        <authorList>
            <person name="Fracassetti M."/>
        </authorList>
    </citation>
    <scope>NUCLEOTIDE SEQUENCE [LARGE SCALE GENOMIC DNA]</scope>
</reference>
<feature type="region of interest" description="Disordered" evidence="1">
    <location>
        <begin position="1"/>
        <end position="119"/>
    </location>
</feature>
<feature type="compositionally biased region" description="Polar residues" evidence="1">
    <location>
        <begin position="101"/>
        <end position="115"/>
    </location>
</feature>
<accession>A0AAV2D9U2</accession>